<organism evidence="2 3">
    <name type="scientific">Actinomadura logoneensis</name>
    <dbReference type="NCBI Taxonomy" id="2293572"/>
    <lineage>
        <taxon>Bacteria</taxon>
        <taxon>Bacillati</taxon>
        <taxon>Actinomycetota</taxon>
        <taxon>Actinomycetes</taxon>
        <taxon>Streptosporangiales</taxon>
        <taxon>Thermomonosporaceae</taxon>
        <taxon>Actinomadura</taxon>
    </lineage>
</organism>
<reference evidence="2 3" key="1">
    <citation type="submission" date="2018-08" db="EMBL/GenBank/DDBJ databases">
        <title>Actinomadura jelena sp. nov., a novel Actinomycete isolated from soil in Chad.</title>
        <authorList>
            <person name="Shi L."/>
        </authorList>
    </citation>
    <scope>NUCLEOTIDE SEQUENCE [LARGE SCALE GENOMIC DNA]</scope>
    <source>
        <strain evidence="2 3">NEAU-G17</strain>
    </source>
</reference>
<evidence type="ECO:0000313" key="2">
    <source>
        <dbReference type="EMBL" id="RFU37795.1"/>
    </source>
</evidence>
<dbReference type="AlphaFoldDB" id="A0A372JCQ9"/>
<sequence length="40" mass="3879">VPVTPRPVAVPRAATPVPAAGGAGRAPGTGLLVTLSVFRT</sequence>
<evidence type="ECO:0000256" key="1">
    <source>
        <dbReference type="SAM" id="MobiDB-lite"/>
    </source>
</evidence>
<accession>A0A372JCQ9</accession>
<proteinExistence type="predicted"/>
<dbReference type="EMBL" id="QURH01000919">
    <property type="protein sequence ID" value="RFU37795.1"/>
    <property type="molecule type" value="Genomic_DNA"/>
</dbReference>
<feature type="compositionally biased region" description="Low complexity" evidence="1">
    <location>
        <begin position="1"/>
        <end position="20"/>
    </location>
</feature>
<protein>
    <submittedName>
        <fullName evidence="2">Phospholipase</fullName>
    </submittedName>
</protein>
<comment type="caution">
    <text evidence="2">The sequence shown here is derived from an EMBL/GenBank/DDBJ whole genome shotgun (WGS) entry which is preliminary data.</text>
</comment>
<feature type="region of interest" description="Disordered" evidence="1">
    <location>
        <begin position="1"/>
        <end position="25"/>
    </location>
</feature>
<name>A0A372JCQ9_9ACTN</name>
<dbReference type="Proteomes" id="UP000261811">
    <property type="component" value="Unassembled WGS sequence"/>
</dbReference>
<keyword evidence="3" id="KW-1185">Reference proteome</keyword>
<feature type="non-terminal residue" evidence="2">
    <location>
        <position position="1"/>
    </location>
</feature>
<evidence type="ECO:0000313" key="3">
    <source>
        <dbReference type="Proteomes" id="UP000261811"/>
    </source>
</evidence>
<gene>
    <name evidence="2" type="ORF">DZF91_31000</name>
</gene>